<dbReference type="PANTHER" id="PTHR30457">
    <property type="entry name" value="5'-NUCLEOTIDASE SURE"/>
    <property type="match status" value="1"/>
</dbReference>
<dbReference type="EMBL" id="PDPS01000024">
    <property type="protein sequence ID" value="PID58029.1"/>
    <property type="molecule type" value="Genomic_DNA"/>
</dbReference>
<evidence type="ECO:0000256" key="3">
    <source>
        <dbReference type="ARBA" id="ARBA00012643"/>
    </source>
</evidence>
<sequence length="269" mass="29592">MTKPVIVLTNDDGIHSPGLHAAVEAMLPFGRLIVVAPTRQQTAMGRSFWGDQKEFFHPIDFQAGDTQIEAYHCDCSPALIVEHAMNTLFLNAPPDLLLSGINYGENLGTDTTLSGTVGAALQAADMKIPALAVSLQTDFSYHFSYGEVDWSAAKHFLAHFASYMLEQPLPGEVDVLKVDVPQDASPETAWRITRLARHMHFSTYVKNPSQSSPISDTELCADLNESELSTDSDIYALMVDKVVSVTPLTLDMTSRIDLKDLEQSIRHTQ</sequence>
<name>A0A2G6E7E7_9BACT</name>
<dbReference type="InterPro" id="IPR002828">
    <property type="entry name" value="SurE-like_Pase/nucleotidase"/>
</dbReference>
<dbReference type="EC" id="3.1.3.5" evidence="3"/>
<dbReference type="Gene3D" id="3.40.1210.10">
    <property type="entry name" value="Survival protein SurE-like phosphatase/nucleotidase"/>
    <property type="match status" value="1"/>
</dbReference>
<dbReference type="PANTHER" id="PTHR30457:SF0">
    <property type="entry name" value="PHOSPHATASE, PUTATIVE (AFU_ORTHOLOGUE AFUA_4G01070)-RELATED"/>
    <property type="match status" value="1"/>
</dbReference>
<keyword evidence="4" id="KW-0479">Metal-binding</keyword>
<proteinExistence type="inferred from homology"/>
<dbReference type="AlphaFoldDB" id="A0A2G6E7E7"/>
<evidence type="ECO:0000256" key="5">
    <source>
        <dbReference type="ARBA" id="ARBA00022801"/>
    </source>
</evidence>
<accession>A0A2G6E7E7</accession>
<dbReference type="GO" id="GO:0008253">
    <property type="term" value="F:5'-nucleotidase activity"/>
    <property type="evidence" value="ECO:0007669"/>
    <property type="project" value="UniProtKB-EC"/>
</dbReference>
<dbReference type="Pfam" id="PF01975">
    <property type="entry name" value="SurE"/>
    <property type="match status" value="1"/>
</dbReference>
<reference evidence="7 8" key="1">
    <citation type="submission" date="2017-10" db="EMBL/GenBank/DDBJ databases">
        <title>Novel microbial diversity and functional potential in the marine mammal oral microbiome.</title>
        <authorList>
            <person name="Dudek N.K."/>
            <person name="Sun C.L."/>
            <person name="Burstein D."/>
            <person name="Kantor R.S."/>
            <person name="Aliaga Goltsman D.S."/>
            <person name="Bik E.M."/>
            <person name="Thomas B.C."/>
            <person name="Banfield J.F."/>
            <person name="Relman D.A."/>
        </authorList>
    </citation>
    <scope>NUCLEOTIDE SEQUENCE [LARGE SCALE GENOMIC DNA]</scope>
    <source>
        <strain evidence="7">DOLZORAL124_49_17</strain>
    </source>
</reference>
<feature type="domain" description="Survival protein SurE-like phosphatase/nucleotidase" evidence="6">
    <location>
        <begin position="6"/>
        <end position="199"/>
    </location>
</feature>
<comment type="catalytic activity">
    <reaction evidence="1">
        <text>a ribonucleoside 5'-phosphate + H2O = a ribonucleoside + phosphate</text>
        <dbReference type="Rhea" id="RHEA:12484"/>
        <dbReference type="ChEBI" id="CHEBI:15377"/>
        <dbReference type="ChEBI" id="CHEBI:18254"/>
        <dbReference type="ChEBI" id="CHEBI:43474"/>
        <dbReference type="ChEBI" id="CHEBI:58043"/>
        <dbReference type="EC" id="3.1.3.5"/>
    </reaction>
</comment>
<evidence type="ECO:0000256" key="2">
    <source>
        <dbReference type="ARBA" id="ARBA00011062"/>
    </source>
</evidence>
<comment type="caution">
    <text evidence="7">The sequence shown here is derived from an EMBL/GenBank/DDBJ whole genome shotgun (WGS) entry which is preliminary data.</text>
</comment>
<dbReference type="Proteomes" id="UP000229740">
    <property type="component" value="Unassembled WGS sequence"/>
</dbReference>
<evidence type="ECO:0000313" key="8">
    <source>
        <dbReference type="Proteomes" id="UP000229740"/>
    </source>
</evidence>
<comment type="similarity">
    <text evidence="2">Belongs to the SurE nucleotidase family.</text>
</comment>
<dbReference type="InterPro" id="IPR030048">
    <property type="entry name" value="SurE"/>
</dbReference>
<dbReference type="GO" id="GO:0046872">
    <property type="term" value="F:metal ion binding"/>
    <property type="evidence" value="ECO:0007669"/>
    <property type="project" value="UniProtKB-KW"/>
</dbReference>
<evidence type="ECO:0000259" key="6">
    <source>
        <dbReference type="Pfam" id="PF01975"/>
    </source>
</evidence>
<organism evidence="7 8">
    <name type="scientific">candidate division KSB3 bacterium</name>
    <dbReference type="NCBI Taxonomy" id="2044937"/>
    <lineage>
        <taxon>Bacteria</taxon>
        <taxon>candidate division KSB3</taxon>
    </lineage>
</organism>
<dbReference type="SUPFAM" id="SSF64167">
    <property type="entry name" value="SurE-like"/>
    <property type="match status" value="1"/>
</dbReference>
<evidence type="ECO:0000256" key="1">
    <source>
        <dbReference type="ARBA" id="ARBA00000815"/>
    </source>
</evidence>
<dbReference type="InterPro" id="IPR036523">
    <property type="entry name" value="SurE-like_sf"/>
</dbReference>
<evidence type="ECO:0000256" key="4">
    <source>
        <dbReference type="ARBA" id="ARBA00022723"/>
    </source>
</evidence>
<evidence type="ECO:0000313" key="7">
    <source>
        <dbReference type="EMBL" id="PID58029.1"/>
    </source>
</evidence>
<keyword evidence="5" id="KW-0378">Hydrolase</keyword>
<gene>
    <name evidence="7" type="ORF">CSB45_04895</name>
</gene>
<protein>
    <recommendedName>
        <fullName evidence="3">5'-nucleotidase</fullName>
        <ecNumber evidence="3">3.1.3.5</ecNumber>
    </recommendedName>
</protein>